<dbReference type="RefSeq" id="WP_175526065.1">
    <property type="nucleotide sequence ID" value="NZ_FOMQ01000014.1"/>
</dbReference>
<keyword evidence="3" id="KW-1185">Reference proteome</keyword>
<accession>A0A1I1XQV7</accession>
<protein>
    <submittedName>
        <fullName evidence="2">tRNA_anti-like</fullName>
    </submittedName>
</protein>
<evidence type="ECO:0000313" key="3">
    <source>
        <dbReference type="Proteomes" id="UP000199517"/>
    </source>
</evidence>
<dbReference type="InterPro" id="IPR024422">
    <property type="entry name" value="Protein_unknown_function_OB"/>
</dbReference>
<keyword evidence="1" id="KW-0175">Coiled coil</keyword>
<evidence type="ECO:0000313" key="2">
    <source>
        <dbReference type="EMBL" id="SFE09742.1"/>
    </source>
</evidence>
<name>A0A1I1XQV7_9BURK</name>
<dbReference type="STRING" id="32040.SAMN04489710_11464"/>
<feature type="coiled-coil region" evidence="1">
    <location>
        <begin position="29"/>
        <end position="56"/>
    </location>
</feature>
<dbReference type="EMBL" id="FOMQ01000014">
    <property type="protein sequence ID" value="SFE09742.1"/>
    <property type="molecule type" value="Genomic_DNA"/>
</dbReference>
<sequence>MKKLLKWIGLLFVGLVVLGGIIEATKSPEQKAADQAAREQQKASKAQAQAEQARQEVASLPTVTASEIVAAYEGNTVAADQRFKGKKFKVSGTVSDINTDMFGNPYLVLRSSGNPFTQPHFSFDEAAGAELAKVTKGAKVSMVCTGKGDVAKTPMAGACALL</sequence>
<reference evidence="3" key="1">
    <citation type="submission" date="2016-10" db="EMBL/GenBank/DDBJ databases">
        <authorList>
            <person name="Varghese N."/>
            <person name="Submissions S."/>
        </authorList>
    </citation>
    <scope>NUCLEOTIDE SEQUENCE [LARGE SCALE GENOMIC DNA]</scope>
    <source>
        <strain evidence="3">DSM 7481</strain>
    </source>
</reference>
<organism evidence="2 3">
    <name type="scientific">Paracidovorax konjaci</name>
    <dbReference type="NCBI Taxonomy" id="32040"/>
    <lineage>
        <taxon>Bacteria</taxon>
        <taxon>Pseudomonadati</taxon>
        <taxon>Pseudomonadota</taxon>
        <taxon>Betaproteobacteria</taxon>
        <taxon>Burkholderiales</taxon>
        <taxon>Comamonadaceae</taxon>
        <taxon>Paracidovorax</taxon>
    </lineage>
</organism>
<proteinExistence type="predicted"/>
<dbReference type="Proteomes" id="UP000199517">
    <property type="component" value="Unassembled WGS sequence"/>
</dbReference>
<dbReference type="AlphaFoldDB" id="A0A1I1XQV7"/>
<evidence type="ECO:0000256" key="1">
    <source>
        <dbReference type="SAM" id="Coils"/>
    </source>
</evidence>
<dbReference type="Pfam" id="PF12869">
    <property type="entry name" value="tRNA_anti-like"/>
    <property type="match status" value="1"/>
</dbReference>
<gene>
    <name evidence="2" type="ORF">SAMN04489710_11464</name>
</gene>